<name>C7R176_JONDD</name>
<comment type="function">
    <text evidence="4">Catalyzes the interconversion of L-alanine and D-alanine. May also act on other amino acids.</text>
</comment>
<dbReference type="AlphaFoldDB" id="C7R176"/>
<comment type="cofactor">
    <cofactor evidence="1 4 5">
        <name>pyridoxal 5'-phosphate</name>
        <dbReference type="ChEBI" id="CHEBI:597326"/>
    </cofactor>
</comment>
<dbReference type="EMBL" id="CP001706">
    <property type="protein sequence ID" value="ACV08291.1"/>
    <property type="molecule type" value="Genomic_DNA"/>
</dbReference>
<organism evidence="8 9">
    <name type="scientific">Jonesia denitrificans (strain ATCC 14870 / DSM 20603 / BCRC 15368 / CIP 55.134 / JCM 11481 / NBRC 15587 / NCTC 10816 / Prevot 55134)</name>
    <name type="common">Listeria denitrificans</name>
    <dbReference type="NCBI Taxonomy" id="471856"/>
    <lineage>
        <taxon>Bacteria</taxon>
        <taxon>Bacillati</taxon>
        <taxon>Actinomycetota</taxon>
        <taxon>Actinomycetes</taxon>
        <taxon>Micrococcales</taxon>
        <taxon>Jonesiaceae</taxon>
        <taxon>Jonesia</taxon>
    </lineage>
</organism>
<feature type="active site" description="Proton acceptor; specific for L-alanine" evidence="4">
    <location>
        <position position="280"/>
    </location>
</feature>
<dbReference type="KEGG" id="jde:Jden_0627"/>
<dbReference type="InterPro" id="IPR001608">
    <property type="entry name" value="Ala_racemase_N"/>
</dbReference>
<evidence type="ECO:0000259" key="7">
    <source>
        <dbReference type="SMART" id="SM01005"/>
    </source>
</evidence>
<dbReference type="Gene3D" id="3.20.20.10">
    <property type="entry name" value="Alanine racemase"/>
    <property type="match status" value="1"/>
</dbReference>
<dbReference type="InterPro" id="IPR009006">
    <property type="entry name" value="Ala_racemase/Decarboxylase_C"/>
</dbReference>
<feature type="active site" description="Proton acceptor; specific for D-alanine" evidence="4">
    <location>
        <position position="48"/>
    </location>
</feature>
<evidence type="ECO:0000256" key="4">
    <source>
        <dbReference type="HAMAP-Rule" id="MF_01201"/>
    </source>
</evidence>
<accession>C7R176</accession>
<evidence type="ECO:0000313" key="8">
    <source>
        <dbReference type="EMBL" id="ACV08291.1"/>
    </source>
</evidence>
<dbReference type="PRINTS" id="PR00992">
    <property type="entry name" value="ALARACEMASE"/>
</dbReference>
<dbReference type="CDD" id="cd00430">
    <property type="entry name" value="PLPDE_III_AR"/>
    <property type="match status" value="1"/>
</dbReference>
<reference evidence="8 9" key="1">
    <citation type="journal article" date="2009" name="Stand. Genomic Sci.">
        <title>Complete genome sequence of Jonesia denitrificans type strain (Prevot 55134).</title>
        <authorList>
            <person name="Pukall R."/>
            <person name="Gehrich-Schroter G."/>
            <person name="Lapidus A."/>
            <person name="Nolan M."/>
            <person name="Glavina Del Rio T."/>
            <person name="Lucas S."/>
            <person name="Chen F."/>
            <person name="Tice H."/>
            <person name="Pitluck S."/>
            <person name="Cheng J.F."/>
            <person name="Copeland A."/>
            <person name="Saunders E."/>
            <person name="Brettin T."/>
            <person name="Detter J.C."/>
            <person name="Bruce D."/>
            <person name="Goodwin L."/>
            <person name="Pati A."/>
            <person name="Ivanova N."/>
            <person name="Mavromatis K."/>
            <person name="Ovchinnikova G."/>
            <person name="Chen A."/>
            <person name="Palaniappan K."/>
            <person name="Land M."/>
            <person name="Hauser L."/>
            <person name="Chang Y.J."/>
            <person name="Jeffries C.D."/>
            <person name="Chain P."/>
            <person name="Goker M."/>
            <person name="Bristow J."/>
            <person name="Eisen J.A."/>
            <person name="Markowitz V."/>
            <person name="Hugenholtz P."/>
            <person name="Kyrpides N.C."/>
            <person name="Klenk H.P."/>
            <person name="Han C."/>
        </authorList>
    </citation>
    <scope>NUCLEOTIDE SEQUENCE [LARGE SCALE GENOMIC DNA]</scope>
    <source>
        <strain evidence="9">ATCC 14870 / DSM 20603 / BCRC 15368 / CIP 55.134 / JCM 11481 / NBRC 15587 / NCTC 10816 / Prevot 55134</strain>
    </source>
</reference>
<keyword evidence="3 4" id="KW-0413">Isomerase</keyword>
<dbReference type="NCBIfam" id="TIGR00492">
    <property type="entry name" value="alr"/>
    <property type="match status" value="1"/>
</dbReference>
<sequence length="410" mass="42844">MSDNHQPPPGTYPGRAIIDLAAISQNVSTLATRLGDNGSHAAIMAVVKANAYGHGLVPAARAALHGGATWLGVAHAHEALALRQAGITDRILTWLHAPGVPYRDLIAADIDVSVAAPWAAQEVISAAQAAGRPARVHLKVDTGLGRNGVTPADLPFLLATLIDAQHAGHLTLVGVWSHLAFADEPHHPSVREQARVFDDAITIVQAAGAHLEVRHIANSAATLTAPELAYDLVRPGLAIYGLSPIPQVASAAELGLRPAMTVQADIATAKRLPAGHGVSYAHHYVTARDTHIAVIPLGYADGIPRHASGHNGELGAPVSINGVTYAIAGRVCMDQIVIDVHDDSVRAGHTATLFGDPTLGVPSAQQWADATGTISYEITTRIADRLPRMYLPTSDLHHAPTVSQHSHTGG</sequence>
<evidence type="ECO:0000256" key="6">
    <source>
        <dbReference type="PIRSR" id="PIRSR600821-52"/>
    </source>
</evidence>
<dbReference type="InterPro" id="IPR000821">
    <property type="entry name" value="Ala_racemase"/>
</dbReference>
<feature type="domain" description="Alanine racemase C-terminal" evidence="7">
    <location>
        <begin position="259"/>
        <end position="391"/>
    </location>
</feature>
<dbReference type="Pfam" id="PF00842">
    <property type="entry name" value="Ala_racemase_C"/>
    <property type="match status" value="1"/>
</dbReference>
<comment type="catalytic activity">
    <reaction evidence="4">
        <text>L-alanine = D-alanine</text>
        <dbReference type="Rhea" id="RHEA:20249"/>
        <dbReference type="ChEBI" id="CHEBI:57416"/>
        <dbReference type="ChEBI" id="CHEBI:57972"/>
        <dbReference type="EC" id="5.1.1.1"/>
    </reaction>
</comment>
<dbReference type="GO" id="GO:0005829">
    <property type="term" value="C:cytosol"/>
    <property type="evidence" value="ECO:0007669"/>
    <property type="project" value="TreeGrafter"/>
</dbReference>
<dbReference type="HOGENOM" id="CLU_028393_0_0_11"/>
<evidence type="ECO:0000256" key="2">
    <source>
        <dbReference type="ARBA" id="ARBA00022898"/>
    </source>
</evidence>
<dbReference type="GO" id="GO:0009252">
    <property type="term" value="P:peptidoglycan biosynthetic process"/>
    <property type="evidence" value="ECO:0007669"/>
    <property type="project" value="TreeGrafter"/>
</dbReference>
<feature type="modified residue" description="N6-(pyridoxal phosphate)lysine" evidence="4 5">
    <location>
        <position position="48"/>
    </location>
</feature>
<dbReference type="SMART" id="SM01005">
    <property type="entry name" value="Ala_racemase_C"/>
    <property type="match status" value="1"/>
</dbReference>
<dbReference type="SUPFAM" id="SSF50621">
    <property type="entry name" value="Alanine racemase C-terminal domain-like"/>
    <property type="match status" value="1"/>
</dbReference>
<dbReference type="InterPro" id="IPR020622">
    <property type="entry name" value="Ala_racemase_pyridoxalP-BS"/>
</dbReference>
<protein>
    <recommendedName>
        <fullName evidence="4">Alanine racemase</fullName>
        <ecNumber evidence="4">5.1.1.1</ecNumber>
    </recommendedName>
</protein>
<dbReference type="InterPro" id="IPR029066">
    <property type="entry name" value="PLP-binding_barrel"/>
</dbReference>
<keyword evidence="9" id="KW-1185">Reference proteome</keyword>
<dbReference type="Proteomes" id="UP000000628">
    <property type="component" value="Chromosome"/>
</dbReference>
<dbReference type="RefSeq" id="WP_015770919.1">
    <property type="nucleotide sequence ID" value="NC_013174.1"/>
</dbReference>
<keyword evidence="2 4" id="KW-0663">Pyridoxal phosphate</keyword>
<evidence type="ECO:0000256" key="5">
    <source>
        <dbReference type="PIRSR" id="PIRSR600821-50"/>
    </source>
</evidence>
<evidence type="ECO:0000256" key="3">
    <source>
        <dbReference type="ARBA" id="ARBA00023235"/>
    </source>
</evidence>
<dbReference type="PROSITE" id="PS00395">
    <property type="entry name" value="ALANINE_RACEMASE"/>
    <property type="match status" value="1"/>
</dbReference>
<dbReference type="HAMAP" id="MF_01201">
    <property type="entry name" value="Ala_racemase"/>
    <property type="match status" value="1"/>
</dbReference>
<dbReference type="STRING" id="471856.Jden_0627"/>
<gene>
    <name evidence="8" type="ordered locus">Jden_0627</name>
</gene>
<evidence type="ECO:0000313" key="9">
    <source>
        <dbReference type="Proteomes" id="UP000000628"/>
    </source>
</evidence>
<dbReference type="SUPFAM" id="SSF51419">
    <property type="entry name" value="PLP-binding barrel"/>
    <property type="match status" value="1"/>
</dbReference>
<dbReference type="Pfam" id="PF01168">
    <property type="entry name" value="Ala_racemase_N"/>
    <property type="match status" value="1"/>
</dbReference>
<comment type="pathway">
    <text evidence="4">Amino-acid biosynthesis; D-alanine biosynthesis; D-alanine from L-alanine: step 1/1.</text>
</comment>
<feature type="binding site" evidence="4 6">
    <location>
        <position position="146"/>
    </location>
    <ligand>
        <name>substrate</name>
    </ligand>
</feature>
<dbReference type="GO" id="GO:0008784">
    <property type="term" value="F:alanine racemase activity"/>
    <property type="evidence" value="ECO:0007669"/>
    <property type="project" value="UniProtKB-UniRule"/>
</dbReference>
<dbReference type="InterPro" id="IPR011079">
    <property type="entry name" value="Ala_racemase_C"/>
</dbReference>
<comment type="similarity">
    <text evidence="4">Belongs to the alanine racemase family.</text>
</comment>
<proteinExistence type="inferred from homology"/>
<dbReference type="OrthoDB" id="9813814at2"/>
<dbReference type="eggNOG" id="COG0787">
    <property type="taxonomic scope" value="Bacteria"/>
</dbReference>
<dbReference type="PANTHER" id="PTHR30511:SF0">
    <property type="entry name" value="ALANINE RACEMASE, CATABOLIC-RELATED"/>
    <property type="match status" value="1"/>
</dbReference>
<evidence type="ECO:0000256" key="1">
    <source>
        <dbReference type="ARBA" id="ARBA00001933"/>
    </source>
</evidence>
<dbReference type="PANTHER" id="PTHR30511">
    <property type="entry name" value="ALANINE RACEMASE"/>
    <property type="match status" value="1"/>
</dbReference>
<dbReference type="GO" id="GO:0030632">
    <property type="term" value="P:D-alanine biosynthetic process"/>
    <property type="evidence" value="ECO:0007669"/>
    <property type="project" value="UniProtKB-UniRule"/>
</dbReference>
<dbReference type="FunFam" id="3.20.20.10:FF:000002">
    <property type="entry name" value="Alanine racemase"/>
    <property type="match status" value="1"/>
</dbReference>
<dbReference type="GO" id="GO:0030170">
    <property type="term" value="F:pyridoxal phosphate binding"/>
    <property type="evidence" value="ECO:0007669"/>
    <property type="project" value="UniProtKB-UniRule"/>
</dbReference>
<dbReference type="Gene3D" id="2.40.37.10">
    <property type="entry name" value="Lyase, Ornithine Decarboxylase, Chain A, domain 1"/>
    <property type="match status" value="1"/>
</dbReference>
<dbReference type="UniPathway" id="UPA00042">
    <property type="reaction ID" value="UER00497"/>
</dbReference>
<feature type="binding site" evidence="4 6">
    <location>
        <position position="333"/>
    </location>
    <ligand>
        <name>substrate</name>
    </ligand>
</feature>
<dbReference type="EC" id="5.1.1.1" evidence="4"/>